<sequence>MPRLVRRRPLLERVKAYLNPLDFLLWLSEELETRDWDNKTAVTPFALGFHFVFLIARANSRSSNGDDVFGDERSGSSWLNSLAHFLVLLLSCLSVGNAAYTILRKRHYRLFESNVETPQTTPSARRVRVDSSPMSSSPLRYVQSILPDTNVNSRVHPDPTRDVWELAVWDPIPIKDTAIIHKEVLSEYDIKFVHPRLNPLMRDVGTQHSDSTSGESGDNGDSVDTYTPAVILRRDFRTNPNPNYAKHIDPDDTAAITQPRDSSSPVPKTPMNHSVQLIPNKTPSTAIRQPQFRKSASGVVLTGAGTSTGDGGSLGIYSHANSPLKKASSMYDINRQSRPPRNSFAMAAREIREERERSRSRSPEKRDSSMHRPMYKQDTYPVDNIDRRPGMSTGIGQPRSQGIDRAPSRW</sequence>
<dbReference type="EMBL" id="PDLN01000002">
    <property type="protein sequence ID" value="RDW92103.1"/>
    <property type="molecule type" value="Genomic_DNA"/>
</dbReference>
<keyword evidence="4" id="KW-0472">Membrane</keyword>
<dbReference type="GO" id="GO:0012505">
    <property type="term" value="C:endomembrane system"/>
    <property type="evidence" value="ECO:0007669"/>
    <property type="project" value="UniProtKB-SubCell"/>
</dbReference>
<comment type="caution">
    <text evidence="6">The sequence shown here is derived from an EMBL/GenBank/DDBJ whole genome shotgun (WGS) entry which is preliminary data.</text>
</comment>
<dbReference type="PANTHER" id="PTHR28293:SF1">
    <property type="entry name" value="NUCLEAR RIM PROTEIN 1"/>
    <property type="match status" value="1"/>
</dbReference>
<evidence type="ECO:0000256" key="2">
    <source>
        <dbReference type="ARBA" id="ARBA00022692"/>
    </source>
</evidence>
<feature type="region of interest" description="Disordered" evidence="5">
    <location>
        <begin position="202"/>
        <end position="225"/>
    </location>
</feature>
<proteinExistence type="predicted"/>
<feature type="region of interest" description="Disordered" evidence="5">
    <location>
        <begin position="237"/>
        <end position="278"/>
    </location>
</feature>
<evidence type="ECO:0000313" key="6">
    <source>
        <dbReference type="EMBL" id="RDW92103.1"/>
    </source>
</evidence>
<feature type="region of interest" description="Disordered" evidence="5">
    <location>
        <begin position="333"/>
        <end position="410"/>
    </location>
</feature>
<evidence type="ECO:0000256" key="5">
    <source>
        <dbReference type="SAM" id="MobiDB-lite"/>
    </source>
</evidence>
<keyword evidence="3" id="KW-1133">Transmembrane helix</keyword>
<name>A0A3D8T0L1_9HELO</name>
<dbReference type="Pfam" id="PF10332">
    <property type="entry name" value="DUF2418"/>
    <property type="match status" value="1"/>
</dbReference>
<evidence type="ECO:0000256" key="4">
    <source>
        <dbReference type="ARBA" id="ARBA00023136"/>
    </source>
</evidence>
<evidence type="ECO:0000313" key="7">
    <source>
        <dbReference type="Proteomes" id="UP000256328"/>
    </source>
</evidence>
<dbReference type="AlphaFoldDB" id="A0A3D8T0L1"/>
<feature type="compositionally biased region" description="Polar residues" evidence="5">
    <location>
        <begin position="255"/>
        <end position="278"/>
    </location>
</feature>
<dbReference type="Proteomes" id="UP000256328">
    <property type="component" value="Unassembled WGS sequence"/>
</dbReference>
<dbReference type="OrthoDB" id="3363151at2759"/>
<comment type="subcellular location">
    <subcellularLocation>
        <location evidence="1">Endomembrane system</location>
        <topology evidence="1">Multi-pass membrane protein</topology>
    </subcellularLocation>
</comment>
<evidence type="ECO:0000256" key="1">
    <source>
        <dbReference type="ARBA" id="ARBA00004127"/>
    </source>
</evidence>
<keyword evidence="7" id="KW-1185">Reference proteome</keyword>
<evidence type="ECO:0000256" key="3">
    <source>
        <dbReference type="ARBA" id="ARBA00022989"/>
    </source>
</evidence>
<keyword evidence="2" id="KW-0812">Transmembrane</keyword>
<organism evidence="6 7">
    <name type="scientific">Coleophoma crateriformis</name>
    <dbReference type="NCBI Taxonomy" id="565419"/>
    <lineage>
        <taxon>Eukaryota</taxon>
        <taxon>Fungi</taxon>
        <taxon>Dikarya</taxon>
        <taxon>Ascomycota</taxon>
        <taxon>Pezizomycotina</taxon>
        <taxon>Leotiomycetes</taxon>
        <taxon>Helotiales</taxon>
        <taxon>Dermateaceae</taxon>
        <taxon>Coleophoma</taxon>
    </lineage>
</organism>
<dbReference type="GO" id="GO:0043007">
    <property type="term" value="P:maintenance of rDNA"/>
    <property type="evidence" value="ECO:0007669"/>
    <property type="project" value="TreeGrafter"/>
</dbReference>
<evidence type="ECO:0008006" key="8">
    <source>
        <dbReference type="Google" id="ProtNLM"/>
    </source>
</evidence>
<gene>
    <name evidence="6" type="ORF">BP5796_01497</name>
</gene>
<feature type="compositionally biased region" description="Basic and acidic residues" evidence="5">
    <location>
        <begin position="349"/>
        <end position="370"/>
    </location>
</feature>
<feature type="compositionally biased region" description="Polar residues" evidence="5">
    <location>
        <begin position="206"/>
        <end position="216"/>
    </location>
</feature>
<dbReference type="GO" id="GO:0007096">
    <property type="term" value="P:regulation of exit from mitosis"/>
    <property type="evidence" value="ECO:0007669"/>
    <property type="project" value="TreeGrafter"/>
</dbReference>
<dbReference type="InterPro" id="IPR018819">
    <property type="entry name" value="Nur1/Mug154"/>
</dbReference>
<accession>A0A3D8T0L1</accession>
<dbReference type="PANTHER" id="PTHR28293">
    <property type="entry name" value="NUCLEAR RIM PROTEIN 1"/>
    <property type="match status" value="1"/>
</dbReference>
<reference evidence="6 7" key="1">
    <citation type="journal article" date="2018" name="IMA Fungus">
        <title>IMA Genome-F 9: Draft genome sequence of Annulohypoxylon stygium, Aspergillus mulundensis, Berkeleyomyces basicola (syn. Thielaviopsis basicola), Ceratocystis smalleyi, two Cercospora beticola strains, Coleophoma cylindrospora, Fusarium fracticaudum, Phialophora cf. hyalina, and Morchella septimelata.</title>
        <authorList>
            <person name="Wingfield B.D."/>
            <person name="Bills G.F."/>
            <person name="Dong Y."/>
            <person name="Huang W."/>
            <person name="Nel W.J."/>
            <person name="Swalarsk-Parry B.S."/>
            <person name="Vaghefi N."/>
            <person name="Wilken P.M."/>
            <person name="An Z."/>
            <person name="de Beer Z.W."/>
            <person name="De Vos L."/>
            <person name="Chen L."/>
            <person name="Duong T.A."/>
            <person name="Gao Y."/>
            <person name="Hammerbacher A."/>
            <person name="Kikkert J.R."/>
            <person name="Li Y."/>
            <person name="Li H."/>
            <person name="Li K."/>
            <person name="Li Q."/>
            <person name="Liu X."/>
            <person name="Ma X."/>
            <person name="Naidoo K."/>
            <person name="Pethybridge S.J."/>
            <person name="Sun J."/>
            <person name="Steenkamp E.T."/>
            <person name="van der Nest M.A."/>
            <person name="van Wyk S."/>
            <person name="Wingfield M.J."/>
            <person name="Xiong C."/>
            <person name="Yue Q."/>
            <person name="Zhang X."/>
        </authorList>
    </citation>
    <scope>NUCLEOTIDE SEQUENCE [LARGE SCALE GENOMIC DNA]</scope>
    <source>
        <strain evidence="6 7">BP5796</strain>
    </source>
</reference>
<protein>
    <recommendedName>
        <fullName evidence="8">Nuclear rim protein 1</fullName>
    </recommendedName>
</protein>